<dbReference type="PANTHER" id="PTHR36844">
    <property type="entry name" value="PROTEASE PRSW"/>
    <property type="match status" value="1"/>
</dbReference>
<dbReference type="InterPro" id="IPR026898">
    <property type="entry name" value="PrsW"/>
</dbReference>
<proteinExistence type="predicted"/>
<dbReference type="OrthoDB" id="9785431at2"/>
<evidence type="ECO:0000256" key="2">
    <source>
        <dbReference type="SAM" id="Phobius"/>
    </source>
</evidence>
<feature type="transmembrane region" description="Helical" evidence="2">
    <location>
        <begin position="138"/>
        <end position="159"/>
    </location>
</feature>
<dbReference type="STRING" id="1161099.SAMN05444817_10262"/>
<dbReference type="RefSeq" id="WP_076598415.1">
    <property type="nucleotide sequence ID" value="NZ_CP046976.1"/>
</dbReference>
<keyword evidence="2" id="KW-1133">Transmembrane helix</keyword>
<feature type="compositionally biased region" description="Basic and acidic residues" evidence="1">
    <location>
        <begin position="295"/>
        <end position="304"/>
    </location>
</feature>
<evidence type="ECO:0000256" key="1">
    <source>
        <dbReference type="SAM" id="MobiDB-lite"/>
    </source>
</evidence>
<feature type="transmembrane region" description="Helical" evidence="2">
    <location>
        <begin position="186"/>
        <end position="205"/>
    </location>
</feature>
<evidence type="ECO:0000313" key="4">
    <source>
        <dbReference type="Proteomes" id="UP000186292"/>
    </source>
</evidence>
<feature type="transmembrane region" description="Helical" evidence="2">
    <location>
        <begin position="241"/>
        <end position="263"/>
    </location>
</feature>
<gene>
    <name evidence="3" type="ORF">SAMN05444817_10262</name>
</gene>
<sequence>MTDKMNLILRIAGMLILLASAVWSAIYFSQLPFNATTAAMSALHAALWLLLAWLLLRNHPGRPVHSSPAFIFAGFVSGMALCAPSVTTNESIIAFKDWLGLGSLGFTLLTPTAEELFKFATVFILSTMIFRIRRPIEAVTIAIAVGFGFAALENATYILKAALDNLDSDVEGSLMGYAARTVPGPWGHSLYLGLSAWGLGVFLCRTDKSLGWRIGQLVIWYFLGFAIHSIFNASTELPGEIAPLVALIAVIAFTWIGGIWLYLRTRKIGRRDIAETTEGTEVASHGASAPTVEEASAREARQRS</sequence>
<accession>A0A1N7ITY6</accession>
<feature type="region of interest" description="Disordered" evidence="1">
    <location>
        <begin position="279"/>
        <end position="304"/>
    </location>
</feature>
<dbReference type="EMBL" id="FTOF01000002">
    <property type="protein sequence ID" value="SIS40565.1"/>
    <property type="molecule type" value="Genomic_DNA"/>
</dbReference>
<feature type="transmembrane region" description="Helical" evidence="2">
    <location>
        <begin position="7"/>
        <end position="29"/>
    </location>
</feature>
<dbReference type="AlphaFoldDB" id="A0A1N7ITY6"/>
<name>A0A1N7ITY6_9CORY</name>
<dbReference type="PANTHER" id="PTHR36844:SF1">
    <property type="entry name" value="PROTEASE PRSW"/>
    <property type="match status" value="1"/>
</dbReference>
<keyword evidence="2" id="KW-0472">Membrane</keyword>
<keyword evidence="4" id="KW-1185">Reference proteome</keyword>
<keyword evidence="2" id="KW-0812">Transmembrane</keyword>
<dbReference type="Pfam" id="PF13367">
    <property type="entry name" value="PrsW-protease"/>
    <property type="match status" value="1"/>
</dbReference>
<dbReference type="GO" id="GO:0008233">
    <property type="term" value="F:peptidase activity"/>
    <property type="evidence" value="ECO:0007669"/>
    <property type="project" value="InterPro"/>
</dbReference>
<reference evidence="4" key="1">
    <citation type="submission" date="2017-01" db="EMBL/GenBank/DDBJ databases">
        <authorList>
            <person name="Varghese N."/>
            <person name="Submissions S."/>
        </authorList>
    </citation>
    <scope>NUCLEOTIDE SEQUENCE [LARGE SCALE GENOMIC DNA]</scope>
    <source>
        <strain evidence="4">DSM 44531</strain>
    </source>
</reference>
<evidence type="ECO:0000313" key="3">
    <source>
        <dbReference type="EMBL" id="SIS40565.1"/>
    </source>
</evidence>
<organism evidence="3 4">
    <name type="scientific">Corynebacterium appendicis CIP 107643</name>
    <dbReference type="NCBI Taxonomy" id="1161099"/>
    <lineage>
        <taxon>Bacteria</taxon>
        <taxon>Bacillati</taxon>
        <taxon>Actinomycetota</taxon>
        <taxon>Actinomycetes</taxon>
        <taxon>Mycobacteriales</taxon>
        <taxon>Corynebacteriaceae</taxon>
        <taxon>Corynebacterium</taxon>
    </lineage>
</organism>
<feature type="transmembrane region" description="Helical" evidence="2">
    <location>
        <begin position="35"/>
        <end position="56"/>
    </location>
</feature>
<dbReference type="Proteomes" id="UP000186292">
    <property type="component" value="Unassembled WGS sequence"/>
</dbReference>
<protein>
    <submittedName>
        <fullName evidence="3">Membrane proteinase PrsW, cleaves anti-sigma factor RsiW, M82 family</fullName>
    </submittedName>
</protein>
<feature type="transmembrane region" description="Helical" evidence="2">
    <location>
        <begin position="217"/>
        <end position="235"/>
    </location>
</feature>
<feature type="transmembrane region" description="Helical" evidence="2">
    <location>
        <begin position="68"/>
        <end position="86"/>
    </location>
</feature>